<evidence type="ECO:0000256" key="3">
    <source>
        <dbReference type="ARBA" id="ARBA00023163"/>
    </source>
</evidence>
<dbReference type="PROSITE" id="PS01081">
    <property type="entry name" value="HTH_TETR_1"/>
    <property type="match status" value="1"/>
</dbReference>
<evidence type="ECO:0000256" key="4">
    <source>
        <dbReference type="PROSITE-ProRule" id="PRU00335"/>
    </source>
</evidence>
<dbReference type="Pfam" id="PF00440">
    <property type="entry name" value="TetR_N"/>
    <property type="match status" value="1"/>
</dbReference>
<dbReference type="GO" id="GO:0003700">
    <property type="term" value="F:DNA-binding transcription factor activity"/>
    <property type="evidence" value="ECO:0007669"/>
    <property type="project" value="TreeGrafter"/>
</dbReference>
<evidence type="ECO:0000256" key="2">
    <source>
        <dbReference type="ARBA" id="ARBA00023125"/>
    </source>
</evidence>
<dbReference type="InterPro" id="IPR009057">
    <property type="entry name" value="Homeodomain-like_sf"/>
</dbReference>
<dbReference type="PROSITE" id="PS50977">
    <property type="entry name" value="HTH_TETR_2"/>
    <property type="match status" value="1"/>
</dbReference>
<evidence type="ECO:0000313" key="7">
    <source>
        <dbReference type="Proteomes" id="UP000556436"/>
    </source>
</evidence>
<dbReference type="AlphaFoldDB" id="A0A7W7LDG9"/>
<proteinExistence type="predicted"/>
<feature type="DNA-binding region" description="H-T-H motif" evidence="4">
    <location>
        <begin position="33"/>
        <end position="52"/>
    </location>
</feature>
<dbReference type="PANTHER" id="PTHR30055:SF234">
    <property type="entry name" value="HTH-TYPE TRANSCRIPTIONAL REGULATOR BETI"/>
    <property type="match status" value="1"/>
</dbReference>
<dbReference type="InterPro" id="IPR001647">
    <property type="entry name" value="HTH_TetR"/>
</dbReference>
<dbReference type="PRINTS" id="PR00455">
    <property type="entry name" value="HTHTETR"/>
</dbReference>
<name>A0A7W7LDG9_STRNE</name>
<feature type="domain" description="HTH tetR-type" evidence="5">
    <location>
        <begin position="10"/>
        <end position="70"/>
    </location>
</feature>
<dbReference type="InterPro" id="IPR023772">
    <property type="entry name" value="DNA-bd_HTH_TetR-type_CS"/>
</dbReference>
<sequence>MGSTPQARRSDTRERIQSTALELFVSQGYEKTSLREIAEALGVTKAALYYHFKTKEDILTAISDELGRPVDELIAWGKAQPPTLETKRELLARYSSALREAAPLYSILQENQAALRELGVGQKLTDRVITISQLMHAGDAPLAHQVRLSSALLTVHFGAFTTARLEGDAETKRKALLDVGLEILDSTRDDG</sequence>
<evidence type="ECO:0000256" key="1">
    <source>
        <dbReference type="ARBA" id="ARBA00023015"/>
    </source>
</evidence>
<keyword evidence="2 4" id="KW-0238">DNA-binding</keyword>
<gene>
    <name evidence="6" type="ORF">FHS38_003675</name>
</gene>
<dbReference type="Gene3D" id="1.10.357.10">
    <property type="entry name" value="Tetracycline Repressor, domain 2"/>
    <property type="match status" value="1"/>
</dbReference>
<dbReference type="InterPro" id="IPR050109">
    <property type="entry name" value="HTH-type_TetR-like_transc_reg"/>
</dbReference>
<dbReference type="PANTHER" id="PTHR30055">
    <property type="entry name" value="HTH-TYPE TRANSCRIPTIONAL REGULATOR RUTR"/>
    <property type="match status" value="1"/>
</dbReference>
<evidence type="ECO:0000259" key="5">
    <source>
        <dbReference type="PROSITE" id="PS50977"/>
    </source>
</evidence>
<accession>A0A7W7LDG9</accession>
<dbReference type="RefSeq" id="WP_184734620.1">
    <property type="nucleotide sequence ID" value="NZ_BMRW01000009.1"/>
</dbReference>
<keyword evidence="7" id="KW-1185">Reference proteome</keyword>
<dbReference type="SUPFAM" id="SSF46689">
    <property type="entry name" value="Homeodomain-like"/>
    <property type="match status" value="1"/>
</dbReference>
<evidence type="ECO:0000313" key="6">
    <source>
        <dbReference type="EMBL" id="MBB4887621.1"/>
    </source>
</evidence>
<dbReference type="EMBL" id="JACHJG010000007">
    <property type="protein sequence ID" value="MBB4887621.1"/>
    <property type="molecule type" value="Genomic_DNA"/>
</dbReference>
<reference evidence="6 7" key="1">
    <citation type="submission" date="2020-08" db="EMBL/GenBank/DDBJ databases">
        <title>Genomic Encyclopedia of Type Strains, Phase III (KMG-III): the genomes of soil and plant-associated and newly described type strains.</title>
        <authorList>
            <person name="Whitman W."/>
        </authorList>
    </citation>
    <scope>NUCLEOTIDE SEQUENCE [LARGE SCALE GENOMIC DNA]</scope>
    <source>
        <strain evidence="6 7">CECT 3265</strain>
    </source>
</reference>
<comment type="caution">
    <text evidence="6">The sequence shown here is derived from an EMBL/GenBank/DDBJ whole genome shotgun (WGS) entry which is preliminary data.</text>
</comment>
<protein>
    <submittedName>
        <fullName evidence="6">AcrR family transcriptional regulator</fullName>
    </submittedName>
</protein>
<dbReference type="Proteomes" id="UP000556436">
    <property type="component" value="Unassembled WGS sequence"/>
</dbReference>
<keyword evidence="1" id="KW-0805">Transcription regulation</keyword>
<dbReference type="GO" id="GO:0000976">
    <property type="term" value="F:transcription cis-regulatory region binding"/>
    <property type="evidence" value="ECO:0007669"/>
    <property type="project" value="TreeGrafter"/>
</dbReference>
<keyword evidence="3" id="KW-0804">Transcription</keyword>
<organism evidence="6 7">
    <name type="scientific">Streptomyces netropsis</name>
    <name type="common">Streptoverticillium netropsis</name>
    <dbReference type="NCBI Taxonomy" id="55404"/>
    <lineage>
        <taxon>Bacteria</taxon>
        <taxon>Bacillati</taxon>
        <taxon>Actinomycetota</taxon>
        <taxon>Actinomycetes</taxon>
        <taxon>Kitasatosporales</taxon>
        <taxon>Streptomycetaceae</taxon>
        <taxon>Streptomyces</taxon>
    </lineage>
</organism>